<dbReference type="VEuPathDB" id="TriTrypDB:TcIL3000_0_30920"/>
<evidence type="ECO:0000313" key="2">
    <source>
        <dbReference type="EMBL" id="CCD12183.1"/>
    </source>
</evidence>
<comment type="caution">
    <text evidence="2">The sequence shown here is derived from an EMBL/GenBank/DDBJ whole genome shotgun (WGS) entry which is preliminary data.</text>
</comment>
<sequence>MSASAPPEFLRCAADSYRSGHRMSAFSEVSSNSLPPDRNERSASVISRFRSLDRSVPLGRAFRQKVKSSQTTNISSCDASGFRRVSCGLTQGPSSTSSLVTRPSNQFYPEPLHPTALGRVSPTNSTSSSSSQRLTELWEMVQDLRAENAVLQQRVSILMEEGSEQYSEVLHGIPSHTSDHDDSNNSGNLLPCCNTATPDKAMNTANVSKVANDKNSRANSNDTGVNGSGHMTPYMIAEREAMICRIRRLEMALKLEAMERDALELRLRAQERVLARLALH</sequence>
<dbReference type="Proteomes" id="UP000000702">
    <property type="component" value="Unassembled WGS sequence"/>
</dbReference>
<name>F9W4T8_TRYCI</name>
<proteinExistence type="predicted"/>
<evidence type="ECO:0000313" key="3">
    <source>
        <dbReference type="Proteomes" id="UP000000702"/>
    </source>
</evidence>
<gene>
    <name evidence="2" type="ORF">TCIL3000_0_30920</name>
</gene>
<keyword evidence="3" id="KW-1185">Reference proteome</keyword>
<protein>
    <submittedName>
        <fullName evidence="2">WGS project CAEQ00000000 data, annotated contig 1227</fullName>
    </submittedName>
</protein>
<dbReference type="OMA" id="EREAMIC"/>
<feature type="compositionally biased region" description="Low complexity" evidence="1">
    <location>
        <begin position="121"/>
        <end position="131"/>
    </location>
</feature>
<accession>F9W4T8</accession>
<feature type="region of interest" description="Disordered" evidence="1">
    <location>
        <begin position="113"/>
        <end position="132"/>
    </location>
</feature>
<reference evidence="3" key="1">
    <citation type="submission" date="2011-07" db="EMBL/GenBank/DDBJ databases">
        <title>Divergent evolution of antigenic variation in African trypanosomes.</title>
        <authorList>
            <person name="Jackson A.P."/>
            <person name="Berry A."/>
            <person name="Allison H.C."/>
            <person name="Burton P."/>
            <person name="Anderson J."/>
            <person name="Aslett M."/>
            <person name="Brown R."/>
            <person name="Corton N."/>
            <person name="Harris D."/>
            <person name="Hauser H."/>
            <person name="Gamble J."/>
            <person name="Gilderthorp R."/>
            <person name="McQuillan J."/>
            <person name="Quail M.A."/>
            <person name="Sanders M."/>
            <person name="Van Tonder A."/>
            <person name="Ginger M.L."/>
            <person name="Donelson J.E."/>
            <person name="Field M.C."/>
            <person name="Barry J.D."/>
            <person name="Berriman M."/>
            <person name="Hertz-Fowler C."/>
        </authorList>
    </citation>
    <scope>NUCLEOTIDE SEQUENCE [LARGE SCALE GENOMIC DNA]</scope>
    <source>
        <strain evidence="3">IL3000</strain>
    </source>
</reference>
<evidence type="ECO:0000256" key="1">
    <source>
        <dbReference type="SAM" id="MobiDB-lite"/>
    </source>
</evidence>
<feature type="region of interest" description="Disordered" evidence="1">
    <location>
        <begin position="24"/>
        <end position="43"/>
    </location>
</feature>
<dbReference type="EMBL" id="CAEQ01000604">
    <property type="protein sequence ID" value="CCD12183.1"/>
    <property type="molecule type" value="Genomic_DNA"/>
</dbReference>
<reference evidence="2 3" key="2">
    <citation type="journal article" date="2012" name="Proc. Natl. Acad. Sci. U.S.A.">
        <title>Antigenic diversity is generated by distinct evolutionary mechanisms in African trypanosome species.</title>
        <authorList>
            <person name="Jackson A.P."/>
            <person name="Berry A."/>
            <person name="Aslett M."/>
            <person name="Allison H.C."/>
            <person name="Burton P."/>
            <person name="Vavrova-Anderson J."/>
            <person name="Brown R."/>
            <person name="Browne H."/>
            <person name="Corton N."/>
            <person name="Hauser H."/>
            <person name="Gamble J."/>
            <person name="Gilderthorp R."/>
            <person name="Marcello L."/>
            <person name="McQuillan J."/>
            <person name="Otto T.D."/>
            <person name="Quail M.A."/>
            <person name="Sanders M.J."/>
            <person name="van Tonder A."/>
            <person name="Ginger M.L."/>
            <person name="Field M.C."/>
            <person name="Barry J.D."/>
            <person name="Hertz-Fowler C."/>
            <person name="Berriman M."/>
        </authorList>
    </citation>
    <scope>NUCLEOTIDE SEQUENCE [LARGE SCALE GENOMIC DNA]</scope>
    <source>
        <strain evidence="2 3">IL3000</strain>
    </source>
</reference>
<dbReference type="AlphaFoldDB" id="F9W4T8"/>
<organism evidence="2 3">
    <name type="scientific">Trypanosoma congolense (strain IL3000)</name>
    <dbReference type="NCBI Taxonomy" id="1068625"/>
    <lineage>
        <taxon>Eukaryota</taxon>
        <taxon>Discoba</taxon>
        <taxon>Euglenozoa</taxon>
        <taxon>Kinetoplastea</taxon>
        <taxon>Metakinetoplastina</taxon>
        <taxon>Trypanosomatida</taxon>
        <taxon>Trypanosomatidae</taxon>
        <taxon>Trypanosoma</taxon>
        <taxon>Nannomonas</taxon>
    </lineage>
</organism>